<gene>
    <name evidence="1" type="ORF">Aple_103900</name>
</gene>
<dbReference type="AlphaFoldDB" id="A0A5M3Y2I2"/>
<protein>
    <submittedName>
        <fullName evidence="1">Uncharacterized protein</fullName>
    </submittedName>
</protein>
<accession>A0A5M3Y2I2</accession>
<dbReference type="Proteomes" id="UP000377595">
    <property type="component" value="Unassembled WGS sequence"/>
</dbReference>
<organism evidence="1 2">
    <name type="scientific">Acrocarpospora pleiomorpha</name>
    <dbReference type="NCBI Taxonomy" id="90975"/>
    <lineage>
        <taxon>Bacteria</taxon>
        <taxon>Bacillati</taxon>
        <taxon>Actinomycetota</taxon>
        <taxon>Actinomycetes</taxon>
        <taxon>Streptosporangiales</taxon>
        <taxon>Streptosporangiaceae</taxon>
        <taxon>Acrocarpospora</taxon>
    </lineage>
</organism>
<name>A0A5M3Y2I2_9ACTN</name>
<comment type="caution">
    <text evidence="1">The sequence shown here is derived from an EMBL/GenBank/DDBJ whole genome shotgun (WGS) entry which is preliminary data.</text>
</comment>
<dbReference type="EMBL" id="BLAF01000139">
    <property type="protein sequence ID" value="GES27490.1"/>
    <property type="molecule type" value="Genomic_DNA"/>
</dbReference>
<sequence>MGTRRDLSAQGWYFSPTDGGIEHSIDDKAFRDSLMFHLLFEPEPLVIPDVFFFNCRYLINHIEGSGSPIFLRALRSGLIKPAFRSGTTETFAQSLEEIGVQRILGIEENQYTNDPRELAARLDHVFDISRPSSHLVWPENMGAAFGNVLRRVLTEQGELAVDSIMLRAMWSRLEPFRVDAIEEARRVTELTGGIGVRRAEVWNTVGRRLGFLSADEYFDKPRDLLVAVKRTDRKNNTPLYPDMVFFVDMVNLCYQQSQAQQFQCGHNIPGALGRHAAPLFPSLRRRAWNDAPIAFEMIVKLPAMTTLALADSGAIISVRDGDPAQRYFEMRAAWVREPTSAREESLRQAIRGYAAELSNVARGPQKSTRIGMIRTIARPVAELAGTVLTTGAGVIAGATIEVPTMPKLFGAVVGGMAGAAVGSAGATVVKIFQELRPGPHVPKEPRHIEIESVLESPDLNIPTIVDSGLDSTE</sequence>
<dbReference type="OrthoDB" id="5182507at2"/>
<dbReference type="RefSeq" id="WP_155352143.1">
    <property type="nucleotide sequence ID" value="NZ_BLAF01000139.1"/>
</dbReference>
<proteinExistence type="predicted"/>
<evidence type="ECO:0000313" key="2">
    <source>
        <dbReference type="Proteomes" id="UP000377595"/>
    </source>
</evidence>
<evidence type="ECO:0000313" key="1">
    <source>
        <dbReference type="EMBL" id="GES27490.1"/>
    </source>
</evidence>
<keyword evidence="2" id="KW-1185">Reference proteome</keyword>
<reference evidence="1 2" key="1">
    <citation type="submission" date="2019-10" db="EMBL/GenBank/DDBJ databases">
        <title>Whole genome shotgun sequence of Acrocarpospora pleiomorpha NBRC 16267.</title>
        <authorList>
            <person name="Ichikawa N."/>
            <person name="Kimura A."/>
            <person name="Kitahashi Y."/>
            <person name="Komaki H."/>
            <person name="Oguchi A."/>
        </authorList>
    </citation>
    <scope>NUCLEOTIDE SEQUENCE [LARGE SCALE GENOMIC DNA]</scope>
    <source>
        <strain evidence="1 2">NBRC 16267</strain>
    </source>
</reference>